<keyword evidence="8" id="KW-1185">Reference proteome</keyword>
<proteinExistence type="inferred from homology"/>
<dbReference type="PANTHER" id="PTHR30290:SF10">
    <property type="entry name" value="PERIPLASMIC OLIGOPEPTIDE-BINDING PROTEIN-RELATED"/>
    <property type="match status" value="1"/>
</dbReference>
<dbReference type="Proteomes" id="UP000437736">
    <property type="component" value="Unassembled WGS sequence"/>
</dbReference>
<dbReference type="InterPro" id="IPR000914">
    <property type="entry name" value="SBP_5_dom"/>
</dbReference>
<evidence type="ECO:0000256" key="3">
    <source>
        <dbReference type="ARBA" id="ARBA00022448"/>
    </source>
</evidence>
<feature type="region of interest" description="Disordered" evidence="5">
    <location>
        <begin position="60"/>
        <end position="82"/>
    </location>
</feature>
<evidence type="ECO:0000256" key="2">
    <source>
        <dbReference type="ARBA" id="ARBA00005695"/>
    </source>
</evidence>
<dbReference type="Gene3D" id="3.40.190.10">
    <property type="entry name" value="Periplasmic binding protein-like II"/>
    <property type="match status" value="1"/>
</dbReference>
<dbReference type="EMBL" id="WJHE01000106">
    <property type="protein sequence ID" value="MST31613.1"/>
    <property type="molecule type" value="Genomic_DNA"/>
</dbReference>
<comment type="subcellular location">
    <subcellularLocation>
        <location evidence="1">Cell envelope</location>
    </subcellularLocation>
</comment>
<comment type="caution">
    <text evidence="7">The sequence shown here is derived from an EMBL/GenBank/DDBJ whole genome shotgun (WGS) entry which is preliminary data.</text>
</comment>
<feature type="domain" description="Solute-binding protein family 5" evidence="6">
    <location>
        <begin position="132"/>
        <end position="449"/>
    </location>
</feature>
<evidence type="ECO:0000256" key="5">
    <source>
        <dbReference type="SAM" id="MobiDB-lite"/>
    </source>
</evidence>
<dbReference type="PANTHER" id="PTHR30290">
    <property type="entry name" value="PERIPLASMIC BINDING COMPONENT OF ABC TRANSPORTER"/>
    <property type="match status" value="1"/>
</dbReference>
<evidence type="ECO:0000259" key="6">
    <source>
        <dbReference type="Pfam" id="PF00496"/>
    </source>
</evidence>
<dbReference type="SUPFAM" id="SSF53850">
    <property type="entry name" value="Periplasmic binding protein-like II"/>
    <property type="match status" value="1"/>
</dbReference>
<dbReference type="Pfam" id="PF00496">
    <property type="entry name" value="SBP_bac_5"/>
    <property type="match status" value="1"/>
</dbReference>
<reference evidence="7 8" key="1">
    <citation type="submission" date="2019-11" db="EMBL/GenBank/DDBJ databases">
        <title>Acidiferrimicrobium australis gen. nov., sp. nov., an acidophilic and obligately heterotrophic, member of the Actinobacteria that catalyses dissimilatory oxido- reduction of iron isolated from metal-rich acidic water in Chile.</title>
        <authorList>
            <person name="Gonzalez D."/>
            <person name="Huber K."/>
            <person name="Hedrich S."/>
            <person name="Rojas-Villalobos C."/>
            <person name="Quatrini R."/>
            <person name="Dinamarca M.A."/>
            <person name="Schwarz A."/>
            <person name="Canales C."/>
            <person name="Nancucheo I."/>
        </authorList>
    </citation>
    <scope>NUCLEOTIDE SEQUENCE [LARGE SCALE GENOMIC DNA]</scope>
    <source>
        <strain evidence="7 8">USS-CCA1</strain>
    </source>
</reference>
<comment type="similarity">
    <text evidence="2">Belongs to the bacterial solute-binding protein 5 family.</text>
</comment>
<name>A0ABW9QTB4_9ACTN</name>
<evidence type="ECO:0000313" key="7">
    <source>
        <dbReference type="EMBL" id="MST31613.1"/>
    </source>
</evidence>
<accession>A0ABW9QTB4</accession>
<evidence type="ECO:0000313" key="8">
    <source>
        <dbReference type="Proteomes" id="UP000437736"/>
    </source>
</evidence>
<gene>
    <name evidence="7" type="ORF">GHK86_02555</name>
</gene>
<dbReference type="InterPro" id="IPR039424">
    <property type="entry name" value="SBP_5"/>
</dbReference>
<evidence type="ECO:0000256" key="4">
    <source>
        <dbReference type="ARBA" id="ARBA00022729"/>
    </source>
</evidence>
<dbReference type="Gene3D" id="3.10.105.10">
    <property type="entry name" value="Dipeptide-binding Protein, Domain 3"/>
    <property type="match status" value="1"/>
</dbReference>
<feature type="compositionally biased region" description="Low complexity" evidence="5">
    <location>
        <begin position="66"/>
        <end position="82"/>
    </location>
</feature>
<dbReference type="InterPro" id="IPR030678">
    <property type="entry name" value="Peptide/Ni-bd"/>
</dbReference>
<protein>
    <submittedName>
        <fullName evidence="7">Peptide ABC transporter substrate-binding protein</fullName>
    </submittedName>
</protein>
<dbReference type="CDD" id="cd08503">
    <property type="entry name" value="PBP2_NikA_DppA_OppA_like_17"/>
    <property type="match status" value="1"/>
</dbReference>
<keyword evidence="3" id="KW-0813">Transport</keyword>
<keyword evidence="4" id="KW-0732">Signal</keyword>
<organism evidence="7 8">
    <name type="scientific">Acidiferrimicrobium australe</name>
    <dbReference type="NCBI Taxonomy" id="2664430"/>
    <lineage>
        <taxon>Bacteria</taxon>
        <taxon>Bacillati</taxon>
        <taxon>Actinomycetota</taxon>
        <taxon>Acidimicrobiia</taxon>
        <taxon>Acidimicrobiales</taxon>
        <taxon>Acidimicrobiaceae</taxon>
        <taxon>Acidiferrimicrobium</taxon>
    </lineage>
</organism>
<dbReference type="PIRSF" id="PIRSF002741">
    <property type="entry name" value="MppA"/>
    <property type="match status" value="1"/>
</dbReference>
<sequence>MDINHERLTPLRRGHGPLQEHVIDEFVAGNLTRRQFLSRATKVGLGLPLAAAILEACGSGGGSSTSGGSPTTTPAAASTGTAKGKAGATIRVGQATPSGAINPLLVNSQGGLETLDIVGEWLTFCDEQLVHRPMLATKWTPNADATVWDFTIRQGVKFNDGTPLTVDDVVYTMKQQANPKLGVNAASVFGGTLTPDGVEKLNDTTVRFHLEASNGSFTDAVSQTNYNVCIVPNNYDFANFQKGFPGTGKFMMKSYTENVGGTFVRNPHYWGTPALPSELQLTYFASEGSMTSALEAGSIDVDDLFTVSGSPQLLTGKFNVLALKSALQRQLSMRCDTGPFTNKLVRQAMALTLNRPEIVQALFKGYAQVGNDSPFAPVFPMTDTSVPQRTQDIAKAKQLMSQAGVPRGFSCQLATELFQEIPQFAQIIKQSAAQIGIDIKLSITSQSQYYGSGVFGKSPWLDATMSLVDYGARGVPNVYLEAPLQSIDNATGQGAWNAAHFNDPTYDTLSKQYIAAADLSSQRKLAGQIERLLLDETPIIWAYFFDGLTAQAKNVSGVYPTPLGIFYYNMSKS</sequence>
<evidence type="ECO:0000256" key="1">
    <source>
        <dbReference type="ARBA" id="ARBA00004196"/>
    </source>
</evidence>